<feature type="region of interest" description="Disordered" evidence="1">
    <location>
        <begin position="660"/>
        <end position="679"/>
    </location>
</feature>
<evidence type="ECO:0000313" key="3">
    <source>
        <dbReference type="Proteomes" id="UP000198341"/>
    </source>
</evidence>
<feature type="compositionally biased region" description="Basic and acidic residues" evidence="1">
    <location>
        <begin position="458"/>
        <end position="469"/>
    </location>
</feature>
<feature type="compositionally biased region" description="Low complexity" evidence="1">
    <location>
        <begin position="383"/>
        <end position="403"/>
    </location>
</feature>
<dbReference type="EMBL" id="FO082278">
    <property type="protein sequence ID" value="CCO14165.1"/>
    <property type="molecule type" value="Genomic_DNA"/>
</dbReference>
<feature type="compositionally biased region" description="Low complexity" evidence="1">
    <location>
        <begin position="967"/>
        <end position="982"/>
    </location>
</feature>
<evidence type="ECO:0000256" key="1">
    <source>
        <dbReference type="SAM" id="MobiDB-lite"/>
    </source>
</evidence>
<dbReference type="KEGG" id="bpg:Bathy01g04220"/>
<accession>K8ENY9</accession>
<feature type="compositionally biased region" description="Polar residues" evidence="1">
    <location>
        <begin position="443"/>
        <end position="457"/>
    </location>
</feature>
<reference evidence="2 3" key="1">
    <citation type="submission" date="2011-10" db="EMBL/GenBank/DDBJ databases">
        <authorList>
            <person name="Genoscope - CEA"/>
        </authorList>
    </citation>
    <scope>NUCLEOTIDE SEQUENCE [LARGE SCALE GENOMIC DNA]</scope>
    <source>
        <strain evidence="2 3">RCC 1105</strain>
    </source>
</reference>
<feature type="compositionally biased region" description="Acidic residues" evidence="1">
    <location>
        <begin position="470"/>
        <end position="506"/>
    </location>
</feature>
<feature type="region of interest" description="Disordered" evidence="1">
    <location>
        <begin position="291"/>
        <end position="631"/>
    </location>
</feature>
<feature type="compositionally biased region" description="Basic and acidic residues" evidence="1">
    <location>
        <begin position="508"/>
        <end position="539"/>
    </location>
</feature>
<feature type="compositionally biased region" description="Acidic residues" evidence="1">
    <location>
        <begin position="312"/>
        <end position="326"/>
    </location>
</feature>
<feature type="compositionally biased region" description="Acidic residues" evidence="1">
    <location>
        <begin position="348"/>
        <end position="366"/>
    </location>
</feature>
<proteinExistence type="predicted"/>
<dbReference type="Proteomes" id="UP000198341">
    <property type="component" value="Chromosome 1"/>
</dbReference>
<sequence>MRAKPRRSGHAGGRASSSFTTSLCARRALLFTAALTSVANASQNHQHPRPFHEAASSSISSSKRKVLLPITPDNFLGAIAECLEEDSNGSCPKYGEESKYGEMKDWNVSEVTDMDYGFHKQESFNGDVSRWDTSSVTSMREMFSGARDFSPDTKKGLGSWDTSSVEDMGSMFSEASNFNGKGLAKWNVGKVKDMSFMLKDAVSFAEDLSAWRPFKCKTTYGMFQNAVEFESDVKDWGLSATADTKDMFLGAANFLGRFTCEHPLNGPPSTCEDEKKKTALGEKTTVTKMTTLRGSGGKSKKKSFKRVAAMGSDEDDEDADKIEEEVTTVASEDTTHTSSSSILNTNEVDTDAIADSVDGEDEDDETSVPSDVSYPHSEADELTPSSSSWTTTSSTSYVSSSSTDPNIIDCSDGDCPQGTADSMSELGPEDRDAVKDALAIDTESVSLNKESPFVTSEKTLDEFTGKTVKEEEEEEDEDDDEDDDDDSDSEVNDDSDDDDGGDDNETVEVSKDQIEDLVEDKEAFDQEFERFMSSSKEEDAASEATAATGDDEEVEETTTSSSKKYSSHHKKEQEEENEESEQVVSASMTNPFKLKADGTVSKKHGKISGSPSSSSSSSRSSLSRSDSLTAKRHHLHVMDQIGDEDVDEELERLKKKLDRLQSETPEEMQAEHNSHGHKQLDDSSFYRAVSKCIIESAAGLCVEYGAVTRFGMMPDWDVSKVSTMTHAFQHYEEFNADLSSWNTKSVTDMSFMFYDAKSFNSDISGWNVAGVTNMKQMFRGAKSLNQDVVSWFANRPSSQMKVLNIDGIFDGAEKIEAAYECGLSKFLDNAMDMCRFSNAARGAKASAKAAAKARAKAGAKSSAKTAAKSGAKATARASETARDASEAELGSSQSFPRLGWNLPREEASSSTDGAGFATLYVCVGMAMVAVAIRAKRDSIVRTMESHFYSSPLEKHVEEKEEEEEENQNIIISNNTNTYGTTLSEEEEETLL</sequence>
<dbReference type="NCBIfam" id="TIGR02167">
    <property type="entry name" value="Liste_lipo_26"/>
    <property type="match status" value="3"/>
</dbReference>
<feature type="compositionally biased region" description="Polar residues" evidence="1">
    <location>
        <begin position="328"/>
        <end position="347"/>
    </location>
</feature>
<dbReference type="InterPro" id="IPR005046">
    <property type="entry name" value="DUF285"/>
</dbReference>
<dbReference type="Pfam" id="PF03382">
    <property type="entry name" value="DUF285"/>
    <property type="match status" value="3"/>
</dbReference>
<dbReference type="AlphaFoldDB" id="K8ENY9"/>
<evidence type="ECO:0000313" key="2">
    <source>
        <dbReference type="EMBL" id="CCO14165.1"/>
    </source>
</evidence>
<keyword evidence="3" id="KW-1185">Reference proteome</keyword>
<feature type="compositionally biased region" description="Low complexity" evidence="1">
    <location>
        <begin position="861"/>
        <end position="878"/>
    </location>
</feature>
<feature type="region of interest" description="Disordered" evidence="1">
    <location>
        <begin position="861"/>
        <end position="890"/>
    </location>
</feature>
<feature type="compositionally biased region" description="Basic and acidic residues" evidence="1">
    <location>
        <begin position="669"/>
        <end position="679"/>
    </location>
</feature>
<feature type="compositionally biased region" description="Low complexity" evidence="1">
    <location>
        <begin position="608"/>
        <end position="627"/>
    </location>
</feature>
<gene>
    <name evidence="2" type="ORF">Bathy01g04220</name>
</gene>
<dbReference type="GeneID" id="19018157"/>
<name>K8ENY9_9CHLO</name>
<dbReference type="RefSeq" id="XP_007515286.1">
    <property type="nucleotide sequence ID" value="XM_007515224.1"/>
</dbReference>
<organism evidence="2 3">
    <name type="scientific">Bathycoccus prasinos</name>
    <dbReference type="NCBI Taxonomy" id="41875"/>
    <lineage>
        <taxon>Eukaryota</taxon>
        <taxon>Viridiplantae</taxon>
        <taxon>Chlorophyta</taxon>
        <taxon>Mamiellophyceae</taxon>
        <taxon>Mamiellales</taxon>
        <taxon>Bathycoccaceae</taxon>
        <taxon>Bathycoccus</taxon>
    </lineage>
</organism>
<protein>
    <submittedName>
        <fullName evidence="2">Uncharacterized protein</fullName>
    </submittedName>
</protein>
<feature type="region of interest" description="Disordered" evidence="1">
    <location>
        <begin position="952"/>
        <end position="991"/>
    </location>
</feature>
<dbReference type="eggNOG" id="ENOG502SZEM">
    <property type="taxonomic scope" value="Eukaryota"/>
</dbReference>
<dbReference type="InterPro" id="IPR011889">
    <property type="entry name" value="Liste_lipo_26"/>
</dbReference>